<accession>A0AAN0WCZ2</accession>
<evidence type="ECO:0000256" key="1">
    <source>
        <dbReference type="SAM" id="MobiDB-lite"/>
    </source>
</evidence>
<protein>
    <submittedName>
        <fullName evidence="2">Uncharacterized protein</fullName>
    </submittedName>
</protein>
<proteinExistence type="predicted"/>
<dbReference type="EMBL" id="CP010525">
    <property type="protein sequence ID" value="AJO23638.1"/>
    <property type="molecule type" value="Genomic_DNA"/>
</dbReference>
<evidence type="ECO:0000313" key="2">
    <source>
        <dbReference type="EMBL" id="AJO23638.1"/>
    </source>
</evidence>
<evidence type="ECO:0000313" key="3">
    <source>
        <dbReference type="Proteomes" id="UP000032024"/>
    </source>
</evidence>
<dbReference type="AlphaFoldDB" id="A0AAN0WCZ2"/>
<feature type="region of interest" description="Disordered" evidence="1">
    <location>
        <begin position="45"/>
        <end position="67"/>
    </location>
</feature>
<dbReference type="Proteomes" id="UP000032024">
    <property type="component" value="Chromosome"/>
</dbReference>
<reference evidence="3" key="1">
    <citation type="submission" date="2015-01" db="EMBL/GenBank/DDBJ databases">
        <title>Comparative genome analysis of Bacillus coagulans HM-08, Clostridium butyricum HM-68, Bacillus subtilis HM-66 and Bacillus paralicheniformis BL-09.</title>
        <authorList>
            <person name="Zhang H."/>
        </authorList>
    </citation>
    <scope>NUCLEOTIDE SEQUENCE [LARGE SCALE GENOMIC DNA]</scope>
    <source>
        <strain evidence="3">HM-08</strain>
    </source>
</reference>
<organism evidence="2 3">
    <name type="scientific">Heyndrickxia coagulans</name>
    <name type="common">Weizmannia coagulans</name>
    <dbReference type="NCBI Taxonomy" id="1398"/>
    <lineage>
        <taxon>Bacteria</taxon>
        <taxon>Bacillati</taxon>
        <taxon>Bacillota</taxon>
        <taxon>Bacilli</taxon>
        <taxon>Bacillales</taxon>
        <taxon>Bacillaceae</taxon>
        <taxon>Heyndrickxia</taxon>
    </lineage>
</organism>
<gene>
    <name evidence="2" type="ORF">SB48_HM08orf04535</name>
</gene>
<name>A0AAN0WCZ2_HEYCO</name>
<keyword evidence="3" id="KW-1185">Reference proteome</keyword>
<sequence length="77" mass="8077">MALPASVATTAVIFIGLENNCSSDSSLLLPACFFAGAASQHLAKNTTLPGRGTKYGPNQKPLPPIGHQKLKPLPFLF</sequence>